<dbReference type="Pfam" id="PF00300">
    <property type="entry name" value="His_Phos_1"/>
    <property type="match status" value="1"/>
</dbReference>
<dbReference type="GO" id="GO:0005829">
    <property type="term" value="C:cytosol"/>
    <property type="evidence" value="ECO:0007669"/>
    <property type="project" value="TreeGrafter"/>
</dbReference>
<gene>
    <name evidence="3" type="ORF">E3D00_04180</name>
</gene>
<dbReference type="AlphaFoldDB" id="A0A4Y6UIG8"/>
<proteinExistence type="predicted"/>
<dbReference type="RefSeq" id="WP_141460224.1">
    <property type="nucleotide sequence ID" value="NZ_CP038141.1"/>
</dbReference>
<dbReference type="SMART" id="SM00855">
    <property type="entry name" value="PGAM"/>
    <property type="match status" value="1"/>
</dbReference>
<dbReference type="CDD" id="cd07067">
    <property type="entry name" value="HP_PGM_like"/>
    <property type="match status" value="1"/>
</dbReference>
<keyword evidence="1" id="KW-0378">Hydrolase</keyword>
<dbReference type="SUPFAM" id="SSF53254">
    <property type="entry name" value="Phosphoglycerate mutase-like"/>
    <property type="match status" value="1"/>
</dbReference>
<reference evidence="3 4" key="1">
    <citation type="submission" date="2019-03" db="EMBL/GenBank/DDBJ databases">
        <title>The complete genome sequence of Swingsia samuiensis NBRC107927(T).</title>
        <authorList>
            <person name="Chua K.-O."/>
            <person name="Chan K.-G."/>
            <person name="See-Too W.-S."/>
        </authorList>
    </citation>
    <scope>NUCLEOTIDE SEQUENCE [LARGE SCALE GENOMIC DNA]</scope>
    <source>
        <strain evidence="3 4">AH83</strain>
    </source>
</reference>
<dbReference type="GO" id="GO:0043456">
    <property type="term" value="P:regulation of pentose-phosphate shunt"/>
    <property type="evidence" value="ECO:0007669"/>
    <property type="project" value="TreeGrafter"/>
</dbReference>
<keyword evidence="4" id="KW-1185">Reference proteome</keyword>
<evidence type="ECO:0000313" key="4">
    <source>
        <dbReference type="Proteomes" id="UP000316313"/>
    </source>
</evidence>
<evidence type="ECO:0000256" key="2">
    <source>
        <dbReference type="PIRSR" id="PIRSR613078-2"/>
    </source>
</evidence>
<dbReference type="KEGG" id="ssam:E3D00_04180"/>
<dbReference type="InterPro" id="IPR029033">
    <property type="entry name" value="His_PPase_superfam"/>
</dbReference>
<dbReference type="InterPro" id="IPR051695">
    <property type="entry name" value="Phosphoglycerate_Mutase"/>
</dbReference>
<dbReference type="OrthoDB" id="9781415at2"/>
<name>A0A4Y6UIG8_9PROT</name>
<feature type="binding site" evidence="2">
    <location>
        <begin position="13"/>
        <end position="20"/>
    </location>
    <ligand>
        <name>substrate</name>
    </ligand>
</feature>
<dbReference type="PANTHER" id="PTHR46517:SF1">
    <property type="entry name" value="FRUCTOSE-2,6-BISPHOSPHATASE TIGAR"/>
    <property type="match status" value="1"/>
</dbReference>
<dbReference type="EMBL" id="CP038141">
    <property type="protein sequence ID" value="QDH16854.1"/>
    <property type="molecule type" value="Genomic_DNA"/>
</dbReference>
<accession>A0A4Y6UIG8</accession>
<dbReference type="InterPro" id="IPR013078">
    <property type="entry name" value="His_Pase_superF_clade-1"/>
</dbReference>
<evidence type="ECO:0000256" key="1">
    <source>
        <dbReference type="ARBA" id="ARBA00022801"/>
    </source>
</evidence>
<dbReference type="Gene3D" id="3.40.50.1240">
    <property type="entry name" value="Phosphoglycerate mutase-like"/>
    <property type="match status" value="1"/>
</dbReference>
<evidence type="ECO:0000313" key="3">
    <source>
        <dbReference type="EMBL" id="QDH16854.1"/>
    </source>
</evidence>
<organism evidence="3 4">
    <name type="scientific">Swingsia samuiensis</name>
    <dbReference type="NCBI Taxonomy" id="1293412"/>
    <lineage>
        <taxon>Bacteria</taxon>
        <taxon>Pseudomonadati</taxon>
        <taxon>Pseudomonadota</taxon>
        <taxon>Alphaproteobacteria</taxon>
        <taxon>Acetobacterales</taxon>
        <taxon>Acetobacteraceae</taxon>
        <taxon>Swingsia</taxon>
    </lineage>
</organism>
<dbReference type="GO" id="GO:0045820">
    <property type="term" value="P:negative regulation of glycolytic process"/>
    <property type="evidence" value="ECO:0007669"/>
    <property type="project" value="TreeGrafter"/>
</dbReference>
<feature type="binding site" evidence="2">
    <location>
        <position position="69"/>
    </location>
    <ligand>
        <name>substrate</name>
    </ligand>
</feature>
<sequence length="197" mass="21867">MSELIQRPFWYLRHGETDWNYQGFSQGRTDVPLNTTGLIQATRAGEIFAKLFENNQRPFDRIITSPLSRALVTAQYTQAAILNSGGPNLPLTIDPDLQEVSFGVQEGQPMGEWYDPWIAGKFTPEGAESFDDLKNRSISALNKELIKGGTPLFVAHGGLFRGIRAAMNLAVNVRLPNASPTYLSFHAGEWSVQNRVA</sequence>
<dbReference type="GO" id="GO:0004331">
    <property type="term" value="F:fructose-2,6-bisphosphate 2-phosphatase activity"/>
    <property type="evidence" value="ECO:0007669"/>
    <property type="project" value="TreeGrafter"/>
</dbReference>
<dbReference type="PANTHER" id="PTHR46517">
    <property type="entry name" value="FRUCTOSE-2,6-BISPHOSPHATASE TIGAR"/>
    <property type="match status" value="1"/>
</dbReference>
<dbReference type="Proteomes" id="UP000316313">
    <property type="component" value="Chromosome"/>
</dbReference>
<protein>
    <submittedName>
        <fullName evidence="3">Histidine phosphatase family protein</fullName>
    </submittedName>
</protein>